<protein>
    <submittedName>
        <fullName evidence="1">Uncharacterized protein</fullName>
    </submittedName>
</protein>
<evidence type="ECO:0000313" key="1">
    <source>
        <dbReference type="EMBL" id="CAB4157496.1"/>
    </source>
</evidence>
<dbReference type="EMBL" id="LR796659">
    <property type="protein sequence ID" value="CAB4157496.1"/>
    <property type="molecule type" value="Genomic_DNA"/>
</dbReference>
<accession>A0A6J5NIC9</accession>
<organism evidence="1">
    <name type="scientific">uncultured Caudovirales phage</name>
    <dbReference type="NCBI Taxonomy" id="2100421"/>
    <lineage>
        <taxon>Viruses</taxon>
        <taxon>Duplodnaviria</taxon>
        <taxon>Heunggongvirae</taxon>
        <taxon>Uroviricota</taxon>
        <taxon>Caudoviricetes</taxon>
        <taxon>Peduoviridae</taxon>
        <taxon>Maltschvirus</taxon>
        <taxon>Maltschvirus maltsch</taxon>
    </lineage>
</organism>
<proteinExistence type="predicted"/>
<name>A0A6J5NIC9_9CAUD</name>
<gene>
    <name evidence="1" type="ORF">UFOVP688_28</name>
</gene>
<sequence length="35" mass="3917">MSNCRSGCETQDHATYAECLQDANISIDRESLKVK</sequence>
<reference evidence="1" key="1">
    <citation type="submission" date="2020-04" db="EMBL/GenBank/DDBJ databases">
        <authorList>
            <person name="Chiriac C."/>
            <person name="Salcher M."/>
            <person name="Ghai R."/>
            <person name="Kavagutti S V."/>
        </authorList>
    </citation>
    <scope>NUCLEOTIDE SEQUENCE</scope>
</reference>